<keyword evidence="6 12" id="KW-0812">Transmembrane</keyword>
<dbReference type="AlphaFoldDB" id="A0A2M9HGU5"/>
<dbReference type="CDD" id="cd06225">
    <property type="entry name" value="HAMP"/>
    <property type="match status" value="1"/>
</dbReference>
<keyword evidence="8 12" id="KW-1133">Transmembrane helix</keyword>
<dbReference type="PANTHER" id="PTHR45436">
    <property type="entry name" value="SENSOR HISTIDINE KINASE YKOH"/>
    <property type="match status" value="1"/>
</dbReference>
<dbReference type="PANTHER" id="PTHR45436:SF5">
    <property type="entry name" value="SENSOR HISTIDINE KINASE TRCS"/>
    <property type="match status" value="1"/>
</dbReference>
<name>A0A2M9HGU5_9BIFI</name>
<gene>
    <name evidence="15" type="ORF">CSQ87_00345</name>
</gene>
<dbReference type="Gene3D" id="1.10.287.130">
    <property type="match status" value="1"/>
</dbReference>
<evidence type="ECO:0000313" key="15">
    <source>
        <dbReference type="EMBL" id="PJM76036.1"/>
    </source>
</evidence>
<protein>
    <recommendedName>
        <fullName evidence="3">histidine kinase</fullName>
        <ecNumber evidence="3">2.7.13.3</ecNumber>
    </recommendedName>
</protein>
<evidence type="ECO:0000256" key="5">
    <source>
        <dbReference type="ARBA" id="ARBA00022679"/>
    </source>
</evidence>
<dbReference type="PRINTS" id="PR00344">
    <property type="entry name" value="BCTRLSENSOR"/>
</dbReference>
<dbReference type="SMART" id="SM00387">
    <property type="entry name" value="HATPase_c"/>
    <property type="match status" value="1"/>
</dbReference>
<evidence type="ECO:0000259" key="14">
    <source>
        <dbReference type="PROSITE" id="PS50885"/>
    </source>
</evidence>
<dbReference type="InterPro" id="IPR050428">
    <property type="entry name" value="TCS_sensor_his_kinase"/>
</dbReference>
<dbReference type="FunFam" id="1.10.287.130:FF:000001">
    <property type="entry name" value="Two-component sensor histidine kinase"/>
    <property type="match status" value="1"/>
</dbReference>
<dbReference type="SUPFAM" id="SSF158472">
    <property type="entry name" value="HAMP domain-like"/>
    <property type="match status" value="1"/>
</dbReference>
<dbReference type="EC" id="2.7.13.3" evidence="3"/>
<feature type="region of interest" description="Disordered" evidence="11">
    <location>
        <begin position="1"/>
        <end position="38"/>
    </location>
</feature>
<keyword evidence="16" id="KW-1185">Reference proteome</keyword>
<evidence type="ECO:0000256" key="6">
    <source>
        <dbReference type="ARBA" id="ARBA00022692"/>
    </source>
</evidence>
<dbReference type="Pfam" id="PF00672">
    <property type="entry name" value="HAMP"/>
    <property type="match status" value="1"/>
</dbReference>
<accession>A0A2M9HGU5</accession>
<dbReference type="PROSITE" id="PS50109">
    <property type="entry name" value="HIS_KIN"/>
    <property type="match status" value="1"/>
</dbReference>
<feature type="region of interest" description="Disordered" evidence="11">
    <location>
        <begin position="435"/>
        <end position="455"/>
    </location>
</feature>
<dbReference type="Proteomes" id="UP000231451">
    <property type="component" value="Unassembled WGS sequence"/>
</dbReference>
<organism evidence="15 16">
    <name type="scientific">Bifidobacterium simiarum</name>
    <dbReference type="NCBI Taxonomy" id="2045441"/>
    <lineage>
        <taxon>Bacteria</taxon>
        <taxon>Bacillati</taxon>
        <taxon>Actinomycetota</taxon>
        <taxon>Actinomycetes</taxon>
        <taxon>Bifidobacteriales</taxon>
        <taxon>Bifidobacteriaceae</taxon>
        <taxon>Bifidobacterium</taxon>
    </lineage>
</organism>
<evidence type="ECO:0000256" key="11">
    <source>
        <dbReference type="SAM" id="MobiDB-lite"/>
    </source>
</evidence>
<comment type="catalytic activity">
    <reaction evidence="1">
        <text>ATP + protein L-histidine = ADP + protein N-phospho-L-histidine.</text>
        <dbReference type="EC" id="2.7.13.3"/>
    </reaction>
</comment>
<feature type="transmembrane region" description="Helical" evidence="12">
    <location>
        <begin position="56"/>
        <end position="75"/>
    </location>
</feature>
<keyword evidence="9" id="KW-0902">Two-component regulatory system</keyword>
<dbReference type="InterPro" id="IPR003661">
    <property type="entry name" value="HisK_dim/P_dom"/>
</dbReference>
<dbReference type="SUPFAM" id="SSF55874">
    <property type="entry name" value="ATPase domain of HSP90 chaperone/DNA topoisomerase II/histidine kinase"/>
    <property type="match status" value="1"/>
</dbReference>
<dbReference type="OrthoDB" id="9786919at2"/>
<feature type="transmembrane region" description="Helical" evidence="12">
    <location>
        <begin position="236"/>
        <end position="256"/>
    </location>
</feature>
<dbReference type="InterPro" id="IPR036097">
    <property type="entry name" value="HisK_dim/P_sf"/>
</dbReference>
<evidence type="ECO:0000259" key="13">
    <source>
        <dbReference type="PROSITE" id="PS50109"/>
    </source>
</evidence>
<dbReference type="CDD" id="cd00082">
    <property type="entry name" value="HisKA"/>
    <property type="match status" value="1"/>
</dbReference>
<evidence type="ECO:0000256" key="7">
    <source>
        <dbReference type="ARBA" id="ARBA00022777"/>
    </source>
</evidence>
<reference evidence="15 16" key="1">
    <citation type="submission" date="2017-10" db="EMBL/GenBank/DDBJ databases">
        <title>Draft genome sequences of strains TRE 1, TRE 9, TRE H and TRI 7, isolated from tamarins, belonging to four potential novel Bifidobacterium species.</title>
        <authorList>
            <person name="Mattarelli P."/>
            <person name="Modesto M."/>
            <person name="Puglisi E."/>
            <person name="Morelli L."/>
            <person name="Spezio C."/>
            <person name="Bonetti A."/>
            <person name="Sandri C."/>
        </authorList>
    </citation>
    <scope>NUCLEOTIDE SEQUENCE [LARGE SCALE GENOMIC DNA]</scope>
    <source>
        <strain evidence="16">TRI7</strain>
    </source>
</reference>
<dbReference type="InterPro" id="IPR036890">
    <property type="entry name" value="HATPase_C_sf"/>
</dbReference>
<dbReference type="Pfam" id="PF00512">
    <property type="entry name" value="HisKA"/>
    <property type="match status" value="1"/>
</dbReference>
<dbReference type="Gene3D" id="3.30.565.10">
    <property type="entry name" value="Histidine kinase-like ATPase, C-terminal domain"/>
    <property type="match status" value="1"/>
</dbReference>
<evidence type="ECO:0000256" key="8">
    <source>
        <dbReference type="ARBA" id="ARBA00022989"/>
    </source>
</evidence>
<comment type="subcellular location">
    <subcellularLocation>
        <location evidence="2">Cell membrane</location>
    </subcellularLocation>
</comment>
<keyword evidence="7 15" id="KW-0418">Kinase</keyword>
<evidence type="ECO:0000256" key="2">
    <source>
        <dbReference type="ARBA" id="ARBA00004236"/>
    </source>
</evidence>
<dbReference type="InterPro" id="IPR005467">
    <property type="entry name" value="His_kinase_dom"/>
</dbReference>
<dbReference type="PROSITE" id="PS50885">
    <property type="entry name" value="HAMP"/>
    <property type="match status" value="1"/>
</dbReference>
<sequence length="626" mass="66407">MVRKQSGPKPDKRSGKAAGKGRKDGKRSCPPSGTASGRRENSLLRWLDAVSLSTKVVAIILILLLCSYGVIAFAVRQLVGAYIVDKTDTQLQRQAKLVLNNISTLQQSDHTDSLGLIDYYVQIRDDGYHIQSTPVVPVLPDNVVSTPSLPASGTLGDVKIGEPFTTTANVQIEGSNASRSSVNTAMAPWRVIAVPWTMSAVRDSDGNVISGPSHGVAFIGLSLHDMNDTLQIISKYFLVVAAATAVFATIMATIAIDRTLLPLKRIEKTAAKIAAGDLSQRVPSAPENTEVGSLSASLNTMLSRIERSFREQESTTNKMKRFVSDASHELRTPLAAIHGYAELYKMQRDYPGALERADQAIDHIEKSSTRMAALVEDLLSLARMDEGRGVDINQKAHLSEILAESSEDLHALDPARTITCGGVSITGGDAPLMPAKGQRPEPAEPSGVRFVPGGVPDVTIKGDPARLRQVITNIVGNIHRYTPSDSPVEMGVSVIRASLPGVDLGTMASTDVSLDHFVQAAQVAASTGSGRDFAVVQVIDHGPGMPAQARSMIFERFYTADPSRARQKGGTGLGMAIAQSAVKAHHGLICAGDTFGGGLTFTVIIPVDHTPAPTAATPHGAPSTKA</sequence>
<dbReference type="Gene3D" id="6.10.340.10">
    <property type="match status" value="1"/>
</dbReference>
<dbReference type="SMART" id="SM00304">
    <property type="entry name" value="HAMP"/>
    <property type="match status" value="1"/>
</dbReference>
<dbReference type="GO" id="GO:0005886">
    <property type="term" value="C:plasma membrane"/>
    <property type="evidence" value="ECO:0007669"/>
    <property type="project" value="UniProtKB-SubCell"/>
</dbReference>
<keyword evidence="10 12" id="KW-0472">Membrane</keyword>
<dbReference type="SMART" id="SM00388">
    <property type="entry name" value="HisKA"/>
    <property type="match status" value="1"/>
</dbReference>
<keyword evidence="4" id="KW-0597">Phosphoprotein</keyword>
<dbReference type="InterPro" id="IPR003660">
    <property type="entry name" value="HAMP_dom"/>
</dbReference>
<feature type="domain" description="HAMP" evidence="14">
    <location>
        <begin position="257"/>
        <end position="310"/>
    </location>
</feature>
<keyword evidence="5" id="KW-0808">Transferase</keyword>
<proteinExistence type="predicted"/>
<evidence type="ECO:0000256" key="9">
    <source>
        <dbReference type="ARBA" id="ARBA00023012"/>
    </source>
</evidence>
<evidence type="ECO:0000256" key="3">
    <source>
        <dbReference type="ARBA" id="ARBA00012438"/>
    </source>
</evidence>
<feature type="domain" description="Histidine kinase" evidence="13">
    <location>
        <begin position="325"/>
        <end position="609"/>
    </location>
</feature>
<dbReference type="EMBL" id="PEBK01000001">
    <property type="protein sequence ID" value="PJM76036.1"/>
    <property type="molecule type" value="Genomic_DNA"/>
</dbReference>
<dbReference type="InterPro" id="IPR003594">
    <property type="entry name" value="HATPase_dom"/>
</dbReference>
<dbReference type="SUPFAM" id="SSF47384">
    <property type="entry name" value="Homodimeric domain of signal transducing histidine kinase"/>
    <property type="match status" value="1"/>
</dbReference>
<dbReference type="CDD" id="cd00075">
    <property type="entry name" value="HATPase"/>
    <property type="match status" value="1"/>
</dbReference>
<evidence type="ECO:0000256" key="1">
    <source>
        <dbReference type="ARBA" id="ARBA00000085"/>
    </source>
</evidence>
<dbReference type="RefSeq" id="WP_100511869.1">
    <property type="nucleotide sequence ID" value="NZ_PEBK01000001.1"/>
</dbReference>
<evidence type="ECO:0000256" key="12">
    <source>
        <dbReference type="SAM" id="Phobius"/>
    </source>
</evidence>
<dbReference type="Pfam" id="PF02518">
    <property type="entry name" value="HATPase_c"/>
    <property type="match status" value="1"/>
</dbReference>
<dbReference type="GO" id="GO:0000155">
    <property type="term" value="F:phosphorelay sensor kinase activity"/>
    <property type="evidence" value="ECO:0007669"/>
    <property type="project" value="InterPro"/>
</dbReference>
<evidence type="ECO:0000313" key="16">
    <source>
        <dbReference type="Proteomes" id="UP000231451"/>
    </source>
</evidence>
<evidence type="ECO:0000256" key="10">
    <source>
        <dbReference type="ARBA" id="ARBA00023136"/>
    </source>
</evidence>
<dbReference type="InterPro" id="IPR004358">
    <property type="entry name" value="Sig_transdc_His_kin-like_C"/>
</dbReference>
<evidence type="ECO:0000256" key="4">
    <source>
        <dbReference type="ARBA" id="ARBA00022553"/>
    </source>
</evidence>
<comment type="caution">
    <text evidence="15">The sequence shown here is derived from an EMBL/GenBank/DDBJ whole genome shotgun (WGS) entry which is preliminary data.</text>
</comment>